<dbReference type="GO" id="GO:0019430">
    <property type="term" value="P:removal of superoxide radicals"/>
    <property type="evidence" value="ECO:0007669"/>
    <property type="project" value="UniProtKB-UniRule"/>
</dbReference>
<feature type="domain" description="FAD/NAD(P)-binding" evidence="9">
    <location>
        <begin position="4"/>
        <end position="323"/>
    </location>
</feature>
<dbReference type="EMBL" id="KB706371">
    <property type="protein sequence ID" value="EMR67720.1"/>
    <property type="molecule type" value="Genomic_DNA"/>
</dbReference>
<protein>
    <recommendedName>
        <fullName evidence="7">Thioredoxin reductase</fullName>
        <ecNumber evidence="7">1.8.1.9</ecNumber>
    </recommendedName>
</protein>
<dbReference type="InterPro" id="IPR008255">
    <property type="entry name" value="Pyr_nucl-diS_OxRdtase_2_AS"/>
</dbReference>
<dbReference type="OrthoDB" id="371245at2759"/>
<evidence type="ECO:0000256" key="8">
    <source>
        <dbReference type="RuleBase" id="RU003881"/>
    </source>
</evidence>
<dbReference type="eggNOG" id="KOG0404">
    <property type="taxonomic scope" value="Eukaryota"/>
</dbReference>
<evidence type="ECO:0000256" key="2">
    <source>
        <dbReference type="ARBA" id="ARBA00022630"/>
    </source>
</evidence>
<proteinExistence type="inferred from homology"/>
<dbReference type="NCBIfam" id="TIGR01292">
    <property type="entry name" value="TRX_reduct"/>
    <property type="match status" value="1"/>
</dbReference>
<evidence type="ECO:0000256" key="4">
    <source>
        <dbReference type="ARBA" id="ARBA00023002"/>
    </source>
</evidence>
<dbReference type="PANTHER" id="PTHR48105">
    <property type="entry name" value="THIOREDOXIN REDUCTASE 1-RELATED-RELATED"/>
    <property type="match status" value="1"/>
</dbReference>
<evidence type="ECO:0000313" key="11">
    <source>
        <dbReference type="Proteomes" id="UP000012174"/>
    </source>
</evidence>
<name>M7TLX1_EUTLA</name>
<evidence type="ECO:0000256" key="1">
    <source>
        <dbReference type="ARBA" id="ARBA00009333"/>
    </source>
</evidence>
<evidence type="ECO:0000256" key="3">
    <source>
        <dbReference type="ARBA" id="ARBA00022827"/>
    </source>
</evidence>
<sequence>MHSKVVIIGSGPAAHTAAIYLARAEMKPVMYEGFVANGIAAGGQLTTTTDVENFPGFPDGIMGQKLMDGMREQSEKAGTTIITETVSKLDVSSKPFKYETEWSPGEVHTADAIILATGASARRMGLPGEDTYWQRGISACAVCDGAAFIFRNGRLVVIGGGDSAAEEALYLTKYASQVLVLVRRDKLRASSIMAQRLAKHPKVEILYTSHALQIDGPNDDGNMARIEIQTGPATKLSDKLRDEFKKNDTWKDEKKGFISAQGLFYAIGHEPATALVKGQLDTDSEGYIITKPGTPLTSVEGVFAAGDVQDKKYRQAITSAGSGCMAALDAEKYLAELELDGREGPAQGKI</sequence>
<accession>M7TLX1</accession>
<keyword evidence="3 7" id="KW-0274">FAD</keyword>
<dbReference type="Pfam" id="PF07992">
    <property type="entry name" value="Pyr_redox_2"/>
    <property type="match status" value="1"/>
</dbReference>
<dbReference type="STRING" id="1287681.M7TLX1"/>
<dbReference type="KEGG" id="ela:UCREL1_5274"/>
<dbReference type="GO" id="GO:0005737">
    <property type="term" value="C:cytoplasm"/>
    <property type="evidence" value="ECO:0007669"/>
    <property type="project" value="InterPro"/>
</dbReference>
<keyword evidence="5" id="KW-1015">Disulfide bond</keyword>
<evidence type="ECO:0000259" key="9">
    <source>
        <dbReference type="Pfam" id="PF07992"/>
    </source>
</evidence>
<comment type="similarity">
    <text evidence="1 7">Belongs to the class-II pyridine nucleotide-disulfide oxidoreductase family.</text>
</comment>
<dbReference type="AlphaFoldDB" id="M7TLX1"/>
<comment type="subunit">
    <text evidence="7">Homodimer.</text>
</comment>
<keyword evidence="4 7" id="KW-0560">Oxidoreductase</keyword>
<dbReference type="PRINTS" id="PR00368">
    <property type="entry name" value="FADPNR"/>
</dbReference>
<evidence type="ECO:0000256" key="6">
    <source>
        <dbReference type="ARBA" id="ARBA00023284"/>
    </source>
</evidence>
<comment type="cofactor">
    <cofactor evidence="8">
        <name>FAD</name>
        <dbReference type="ChEBI" id="CHEBI:57692"/>
    </cofactor>
    <text evidence="8">Binds 1 FAD per subunit.</text>
</comment>
<dbReference type="PRINTS" id="PR00469">
    <property type="entry name" value="PNDRDTASEII"/>
</dbReference>
<organism evidence="10 11">
    <name type="scientific">Eutypa lata (strain UCR-EL1)</name>
    <name type="common">Grapevine dieback disease fungus</name>
    <name type="synonym">Eutypa armeniacae</name>
    <dbReference type="NCBI Taxonomy" id="1287681"/>
    <lineage>
        <taxon>Eukaryota</taxon>
        <taxon>Fungi</taxon>
        <taxon>Dikarya</taxon>
        <taxon>Ascomycota</taxon>
        <taxon>Pezizomycotina</taxon>
        <taxon>Sordariomycetes</taxon>
        <taxon>Xylariomycetidae</taxon>
        <taxon>Xylariales</taxon>
        <taxon>Diatrypaceae</taxon>
        <taxon>Eutypa</taxon>
    </lineage>
</organism>
<dbReference type="InterPro" id="IPR050097">
    <property type="entry name" value="Ferredoxin-NADP_redctase_2"/>
</dbReference>
<reference evidence="11" key="1">
    <citation type="journal article" date="2013" name="Genome Announc.">
        <title>Draft genome sequence of the grapevine dieback fungus Eutypa lata UCR-EL1.</title>
        <authorList>
            <person name="Blanco-Ulate B."/>
            <person name="Rolshausen P.E."/>
            <person name="Cantu D."/>
        </authorList>
    </citation>
    <scope>NUCLEOTIDE SEQUENCE [LARGE SCALE GENOMIC DNA]</scope>
    <source>
        <strain evidence="11">UCR-EL1</strain>
    </source>
</reference>
<evidence type="ECO:0000256" key="5">
    <source>
        <dbReference type="ARBA" id="ARBA00023157"/>
    </source>
</evidence>
<dbReference type="PROSITE" id="PS00573">
    <property type="entry name" value="PYRIDINE_REDOX_2"/>
    <property type="match status" value="1"/>
</dbReference>
<gene>
    <name evidence="10" type="ORF">UCREL1_5274</name>
</gene>
<dbReference type="SUPFAM" id="SSF51905">
    <property type="entry name" value="FAD/NAD(P)-binding domain"/>
    <property type="match status" value="1"/>
</dbReference>
<comment type="catalytic activity">
    <reaction evidence="7">
        <text>[thioredoxin]-dithiol + NADP(+) = [thioredoxin]-disulfide + NADPH + H(+)</text>
        <dbReference type="Rhea" id="RHEA:20345"/>
        <dbReference type="Rhea" id="RHEA-COMP:10698"/>
        <dbReference type="Rhea" id="RHEA-COMP:10700"/>
        <dbReference type="ChEBI" id="CHEBI:15378"/>
        <dbReference type="ChEBI" id="CHEBI:29950"/>
        <dbReference type="ChEBI" id="CHEBI:50058"/>
        <dbReference type="ChEBI" id="CHEBI:57783"/>
        <dbReference type="ChEBI" id="CHEBI:58349"/>
        <dbReference type="EC" id="1.8.1.9"/>
    </reaction>
</comment>
<dbReference type="OMA" id="ANKFYWI"/>
<dbReference type="InterPro" id="IPR005982">
    <property type="entry name" value="Thioredox_Rdtase"/>
</dbReference>
<keyword evidence="6 7" id="KW-0676">Redox-active center</keyword>
<keyword evidence="2 7" id="KW-0285">Flavoprotein</keyword>
<evidence type="ECO:0000256" key="7">
    <source>
        <dbReference type="RuleBase" id="RU003880"/>
    </source>
</evidence>
<evidence type="ECO:0000313" key="10">
    <source>
        <dbReference type="EMBL" id="EMR67720.1"/>
    </source>
</evidence>
<dbReference type="HOGENOM" id="CLU_031864_5_1_1"/>
<dbReference type="InterPro" id="IPR036188">
    <property type="entry name" value="FAD/NAD-bd_sf"/>
</dbReference>
<dbReference type="Proteomes" id="UP000012174">
    <property type="component" value="Unassembled WGS sequence"/>
</dbReference>
<dbReference type="Gene3D" id="3.50.50.60">
    <property type="entry name" value="FAD/NAD(P)-binding domain"/>
    <property type="match status" value="2"/>
</dbReference>
<dbReference type="InterPro" id="IPR023753">
    <property type="entry name" value="FAD/NAD-binding_dom"/>
</dbReference>
<keyword evidence="11" id="KW-1185">Reference proteome</keyword>
<keyword evidence="8" id="KW-0521">NADP</keyword>
<dbReference type="EC" id="1.8.1.9" evidence="7"/>
<dbReference type="GO" id="GO:0004791">
    <property type="term" value="F:thioredoxin-disulfide reductase (NADPH) activity"/>
    <property type="evidence" value="ECO:0007669"/>
    <property type="project" value="UniProtKB-UniRule"/>
</dbReference>